<dbReference type="GO" id="GO:0042073">
    <property type="term" value="P:intraciliary transport"/>
    <property type="evidence" value="ECO:0007669"/>
    <property type="project" value="InterPro"/>
</dbReference>
<reference evidence="10" key="1">
    <citation type="submission" date="2023-07" db="EMBL/GenBank/DDBJ databases">
        <authorList>
            <consortium name="AG Swart"/>
            <person name="Singh M."/>
            <person name="Singh A."/>
            <person name="Seah K."/>
            <person name="Emmerich C."/>
        </authorList>
    </citation>
    <scope>NUCLEOTIDE SEQUENCE</scope>
    <source>
        <strain evidence="10">DP1</strain>
    </source>
</reference>
<dbReference type="InterPro" id="IPR029600">
    <property type="entry name" value="IFT81"/>
</dbReference>
<dbReference type="AlphaFoldDB" id="A0AAD1YB10"/>
<evidence type="ECO:0000256" key="2">
    <source>
        <dbReference type="ARBA" id="ARBA00022794"/>
    </source>
</evidence>
<keyword evidence="4" id="KW-0969">Cilium</keyword>
<protein>
    <recommendedName>
        <fullName evidence="9">IFT81 calponin homology domain-containing protein</fullName>
    </recommendedName>
</protein>
<feature type="domain" description="IFT81 calponin homology" evidence="9">
    <location>
        <begin position="33"/>
        <end position="151"/>
    </location>
</feature>
<organism evidence="10 11">
    <name type="scientific">Euplotes crassus</name>
    <dbReference type="NCBI Taxonomy" id="5936"/>
    <lineage>
        <taxon>Eukaryota</taxon>
        <taxon>Sar</taxon>
        <taxon>Alveolata</taxon>
        <taxon>Ciliophora</taxon>
        <taxon>Intramacronucleata</taxon>
        <taxon>Spirotrichea</taxon>
        <taxon>Hypotrichia</taxon>
        <taxon>Euplotida</taxon>
        <taxon>Euplotidae</taxon>
        <taxon>Moneuplotes</taxon>
    </lineage>
</organism>
<keyword evidence="2" id="KW-0970">Cilium biogenesis/degradation</keyword>
<keyword evidence="3 7" id="KW-0175">Coiled coil</keyword>
<evidence type="ECO:0000313" key="10">
    <source>
        <dbReference type="EMBL" id="CAI2387734.1"/>
    </source>
</evidence>
<dbReference type="GO" id="GO:0060271">
    <property type="term" value="P:cilium assembly"/>
    <property type="evidence" value="ECO:0007669"/>
    <property type="project" value="InterPro"/>
</dbReference>
<evidence type="ECO:0000256" key="6">
    <source>
        <dbReference type="ARBA" id="ARBA00043983"/>
    </source>
</evidence>
<gene>
    <name evidence="10" type="ORF">ECRASSUSDP1_LOCUS29368</name>
</gene>
<feature type="region of interest" description="Disordered" evidence="8">
    <location>
        <begin position="238"/>
        <end position="259"/>
    </location>
</feature>
<evidence type="ECO:0000256" key="7">
    <source>
        <dbReference type="SAM" id="Coils"/>
    </source>
</evidence>
<evidence type="ECO:0000313" key="11">
    <source>
        <dbReference type="Proteomes" id="UP001295684"/>
    </source>
</evidence>
<evidence type="ECO:0000256" key="8">
    <source>
        <dbReference type="SAM" id="MobiDB-lite"/>
    </source>
</evidence>
<comment type="subcellular location">
    <subcellularLocation>
        <location evidence="1">Cell projection</location>
        <location evidence="1">Cilium</location>
    </subcellularLocation>
</comment>
<feature type="coiled-coil region" evidence="7">
    <location>
        <begin position="335"/>
        <end position="477"/>
    </location>
</feature>
<dbReference type="PANTHER" id="PTHR15614:SF2">
    <property type="entry name" value="INTRAFLAGELLAR TRANSPORT PROTEIN 81 HOMOLOG"/>
    <property type="match status" value="1"/>
</dbReference>
<evidence type="ECO:0000256" key="3">
    <source>
        <dbReference type="ARBA" id="ARBA00023054"/>
    </source>
</evidence>
<sequence length="706" mass="82317">MYNEDPGAHFNQGIFGGEGKQKTQQLKNLTTAEIKNIVGGLNRPPFMCNLSLVDFDDKTPLELLELLNTVLGELDETHKAVDIRSETQDATTERICGFLTVLGFPFDLTPSLKRDVVHGDKKTIHNILNWILQRPQDLKRISYTSKFLVALSIPEELMMDEEIRETMDVYKNLQAEFTAVHQNLEVLRSEAMSPDQLKKEITQLESEKEQLISKISIFKDKNDDPDFKDLLDATSQLRKEQETEARNAEKMSEQRNMLEQSEQQEYMTRQRLMDAQKNSSADVTADQMLVQLRNETKKNRELCYDVLEREYEDKYQRSQKIEMVLAEPVTTQGDIDQLANEVRRLQRDCQVLDDKLSSTNPADDNLAIYKTQAAAASKKKENKNDEMQTLEKEKIALEKLMAEKEQEYVQTKGTKYMKRDDFKQYAASLRGKNQKYKKMKKNLEDIRSELAVLNRTEQILKNKAEMTDDLMKKLEEQKGIAGYSKIQDDMEKVAKDRQEIDKLKEGSLQELTKVVQNIEEQLKSKKSKLAPQIKQLRTYRKKYEEREGDYLKHKKAYENTLMSFEADKKNLEEDTNKLWNEYKEEETKYHSLNIQSTIHSVLKKNIQMETQFQKNPDARLSDDFKSLSEMYSAKLEQEDETIRDLKKHQRYVKDNLENNSLQVRLFDDLVKILAVKKKSALSGEAAGIGYEDKNAKDYDRFVLRED</sequence>
<evidence type="ECO:0000256" key="1">
    <source>
        <dbReference type="ARBA" id="ARBA00004138"/>
    </source>
</evidence>
<dbReference type="GO" id="GO:0030992">
    <property type="term" value="C:intraciliary transport particle B"/>
    <property type="evidence" value="ECO:0007669"/>
    <property type="project" value="InterPro"/>
</dbReference>
<proteinExistence type="inferred from homology"/>
<feature type="compositionally biased region" description="Basic and acidic residues" evidence="8">
    <location>
        <begin position="238"/>
        <end position="253"/>
    </location>
</feature>
<accession>A0AAD1YB10</accession>
<evidence type="ECO:0000259" key="9">
    <source>
        <dbReference type="Pfam" id="PF18383"/>
    </source>
</evidence>
<comment type="caution">
    <text evidence="10">The sequence shown here is derived from an EMBL/GenBank/DDBJ whole genome shotgun (WGS) entry which is preliminary data.</text>
</comment>
<evidence type="ECO:0000256" key="4">
    <source>
        <dbReference type="ARBA" id="ARBA00023069"/>
    </source>
</evidence>
<keyword evidence="11" id="KW-1185">Reference proteome</keyword>
<evidence type="ECO:0000256" key="5">
    <source>
        <dbReference type="ARBA" id="ARBA00023273"/>
    </source>
</evidence>
<keyword evidence="5" id="KW-0966">Cell projection</keyword>
<dbReference type="EMBL" id="CAMPGE010030224">
    <property type="protein sequence ID" value="CAI2387734.1"/>
    <property type="molecule type" value="Genomic_DNA"/>
</dbReference>
<dbReference type="Gene3D" id="1.10.418.70">
    <property type="entry name" value="Intraflagellar transport protein 81, N-terminal domain"/>
    <property type="match status" value="1"/>
</dbReference>
<dbReference type="Proteomes" id="UP001295684">
    <property type="component" value="Unassembled WGS sequence"/>
</dbReference>
<dbReference type="GO" id="GO:0036064">
    <property type="term" value="C:ciliary basal body"/>
    <property type="evidence" value="ECO:0007669"/>
    <property type="project" value="TreeGrafter"/>
</dbReference>
<dbReference type="InterPro" id="IPR041146">
    <property type="entry name" value="IFT81_CH"/>
</dbReference>
<comment type="similarity">
    <text evidence="6">Belongs to the IFT81 family.</text>
</comment>
<dbReference type="GO" id="GO:0015631">
    <property type="term" value="F:tubulin binding"/>
    <property type="evidence" value="ECO:0007669"/>
    <property type="project" value="InterPro"/>
</dbReference>
<dbReference type="Pfam" id="PF18383">
    <property type="entry name" value="IFT81_CH"/>
    <property type="match status" value="1"/>
</dbReference>
<dbReference type="PANTHER" id="PTHR15614">
    <property type="entry name" value="INTRAFLAGELLAR TRANSPORT PROTEIN 81 HOMOLOG"/>
    <property type="match status" value="1"/>
</dbReference>
<dbReference type="InterPro" id="IPR043016">
    <property type="entry name" value="IFT81_N_sf"/>
</dbReference>
<name>A0AAD1YB10_EUPCR</name>